<gene>
    <name evidence="2" type="ORF">DME_LOCUS8392</name>
</gene>
<reference evidence="5" key="1">
    <citation type="submission" date="2017-02" db="UniProtKB">
        <authorList>
            <consortium name="WormBaseParasite"/>
        </authorList>
    </citation>
    <scope>IDENTIFICATION</scope>
</reference>
<evidence type="ECO:0000313" key="3">
    <source>
        <dbReference type="Proteomes" id="UP000038040"/>
    </source>
</evidence>
<dbReference type="WBParaSite" id="DME_0000450901-mRNA-1">
    <property type="protein sequence ID" value="DME_0000450901-mRNA-1"/>
    <property type="gene ID" value="DME_0000450901"/>
</dbReference>
<name>A0A0N4UBD5_DRAME</name>
<dbReference type="EMBL" id="UYYG01001168">
    <property type="protein sequence ID" value="VDN58419.1"/>
    <property type="molecule type" value="Genomic_DNA"/>
</dbReference>
<keyword evidence="4" id="KW-1185">Reference proteome</keyword>
<evidence type="ECO:0000313" key="2">
    <source>
        <dbReference type="EMBL" id="VDN58419.1"/>
    </source>
</evidence>
<sequence>MLRVAAAERNRQPILKVLQDYINSSPTKYSFWLFEIASGSGQHAYYFASHFPNLIIQPSEIDPSYISSINAYREKFKLPNLLEPIIFDVSKPLDHSILPKDFRYQIDIVLSINLIHISSNAAVDGLFMVSKALLKHGTGKLITYGAYAADGQITPQSNVDFDSGLRASNSEWGLRDIAELKQKASCNGLSLISIHDMPANNKMLIFKYDM</sequence>
<dbReference type="PANTHER" id="PTHR20974:SF0">
    <property type="entry name" value="UPF0585 PROTEIN CG18661"/>
    <property type="match status" value="1"/>
</dbReference>
<dbReference type="Proteomes" id="UP000274756">
    <property type="component" value="Unassembled WGS sequence"/>
</dbReference>
<protein>
    <submittedName>
        <fullName evidence="5">Methyltransferase-like 26</fullName>
    </submittedName>
</protein>
<comment type="similarity">
    <text evidence="1">Belongs to the UPF0585 family.</text>
</comment>
<accession>A0A0N4UBD5</accession>
<dbReference type="PANTHER" id="PTHR20974">
    <property type="entry name" value="UPF0585 PROTEIN CG18661"/>
    <property type="match status" value="1"/>
</dbReference>
<evidence type="ECO:0000313" key="5">
    <source>
        <dbReference type="WBParaSite" id="DME_0000450901-mRNA-1"/>
    </source>
</evidence>
<proteinExistence type="inferred from homology"/>
<dbReference type="OrthoDB" id="10258744at2759"/>
<dbReference type="Gene3D" id="3.40.50.150">
    <property type="entry name" value="Vaccinia Virus protein VP39"/>
    <property type="match status" value="1"/>
</dbReference>
<dbReference type="SUPFAM" id="SSF53335">
    <property type="entry name" value="S-adenosyl-L-methionine-dependent methyltransferases"/>
    <property type="match status" value="1"/>
</dbReference>
<dbReference type="AlphaFoldDB" id="A0A0N4UBD5"/>
<evidence type="ECO:0000313" key="4">
    <source>
        <dbReference type="Proteomes" id="UP000274756"/>
    </source>
</evidence>
<reference evidence="2 4" key="2">
    <citation type="submission" date="2018-11" db="EMBL/GenBank/DDBJ databases">
        <authorList>
            <consortium name="Pathogen Informatics"/>
        </authorList>
    </citation>
    <scope>NUCLEOTIDE SEQUENCE [LARGE SCALE GENOMIC DNA]</scope>
</reference>
<dbReference type="InterPro" id="IPR010342">
    <property type="entry name" value="DUF938"/>
</dbReference>
<evidence type="ECO:0000256" key="1">
    <source>
        <dbReference type="ARBA" id="ARBA00008308"/>
    </source>
</evidence>
<dbReference type="Pfam" id="PF06080">
    <property type="entry name" value="DUF938"/>
    <property type="match status" value="1"/>
</dbReference>
<organism evidence="3 5">
    <name type="scientific">Dracunculus medinensis</name>
    <name type="common">Guinea worm</name>
    <dbReference type="NCBI Taxonomy" id="318479"/>
    <lineage>
        <taxon>Eukaryota</taxon>
        <taxon>Metazoa</taxon>
        <taxon>Ecdysozoa</taxon>
        <taxon>Nematoda</taxon>
        <taxon>Chromadorea</taxon>
        <taxon>Rhabditida</taxon>
        <taxon>Spirurina</taxon>
        <taxon>Dracunculoidea</taxon>
        <taxon>Dracunculidae</taxon>
        <taxon>Dracunculus</taxon>
    </lineage>
</organism>
<dbReference type="Proteomes" id="UP000038040">
    <property type="component" value="Unplaced"/>
</dbReference>
<dbReference type="InterPro" id="IPR029063">
    <property type="entry name" value="SAM-dependent_MTases_sf"/>
</dbReference>